<dbReference type="EMBL" id="HBUE01220365">
    <property type="protein sequence ID" value="CAG6539304.1"/>
    <property type="molecule type" value="Transcribed_RNA"/>
</dbReference>
<dbReference type="EMBL" id="HBUE01220367">
    <property type="protein sequence ID" value="CAG6539311.1"/>
    <property type="molecule type" value="Transcribed_RNA"/>
</dbReference>
<dbReference type="AlphaFoldDB" id="A0A8D8HSJ6"/>
<evidence type="ECO:0000256" key="1">
    <source>
        <dbReference type="SAM" id="MobiDB-lite"/>
    </source>
</evidence>
<dbReference type="EMBL" id="HBUE01326973">
    <property type="protein sequence ID" value="CAG6591329.1"/>
    <property type="molecule type" value="Transcribed_RNA"/>
</dbReference>
<protein>
    <submittedName>
        <fullName evidence="2">(northern house mosquito) hypothetical protein</fullName>
    </submittedName>
</protein>
<name>A0A8D8HSJ6_CULPI</name>
<dbReference type="EMBL" id="HBUE01326975">
    <property type="protein sequence ID" value="CAG6591335.1"/>
    <property type="molecule type" value="Transcribed_RNA"/>
</dbReference>
<feature type="region of interest" description="Disordered" evidence="1">
    <location>
        <begin position="53"/>
        <end position="76"/>
    </location>
</feature>
<feature type="region of interest" description="Disordered" evidence="1">
    <location>
        <begin position="1"/>
        <end position="34"/>
    </location>
</feature>
<organism evidence="2">
    <name type="scientific">Culex pipiens</name>
    <name type="common">House mosquito</name>
    <dbReference type="NCBI Taxonomy" id="7175"/>
    <lineage>
        <taxon>Eukaryota</taxon>
        <taxon>Metazoa</taxon>
        <taxon>Ecdysozoa</taxon>
        <taxon>Arthropoda</taxon>
        <taxon>Hexapoda</taxon>
        <taxon>Insecta</taxon>
        <taxon>Pterygota</taxon>
        <taxon>Neoptera</taxon>
        <taxon>Endopterygota</taxon>
        <taxon>Diptera</taxon>
        <taxon>Nematocera</taxon>
        <taxon>Culicoidea</taxon>
        <taxon>Culicidae</taxon>
        <taxon>Culicinae</taxon>
        <taxon>Culicini</taxon>
        <taxon>Culex</taxon>
        <taxon>Culex</taxon>
    </lineage>
</organism>
<reference evidence="2" key="1">
    <citation type="submission" date="2021-05" db="EMBL/GenBank/DDBJ databases">
        <authorList>
            <person name="Alioto T."/>
            <person name="Alioto T."/>
            <person name="Gomez Garrido J."/>
        </authorList>
    </citation>
    <scope>NUCLEOTIDE SEQUENCE</scope>
</reference>
<dbReference type="EMBL" id="HBUE01326976">
    <property type="protein sequence ID" value="CAG6591339.1"/>
    <property type="molecule type" value="Transcribed_RNA"/>
</dbReference>
<feature type="region of interest" description="Disordered" evidence="1">
    <location>
        <begin position="83"/>
        <end position="102"/>
    </location>
</feature>
<dbReference type="EMBL" id="HBUE01220366">
    <property type="protein sequence ID" value="CAG6539307.1"/>
    <property type="molecule type" value="Transcribed_RNA"/>
</dbReference>
<proteinExistence type="predicted"/>
<dbReference type="EMBL" id="HBUE01220364">
    <property type="protein sequence ID" value="CAG6539301.1"/>
    <property type="molecule type" value="Transcribed_RNA"/>
</dbReference>
<feature type="compositionally biased region" description="Basic and acidic residues" evidence="1">
    <location>
        <begin position="91"/>
        <end position="102"/>
    </location>
</feature>
<dbReference type="EMBL" id="HBUE01326974">
    <property type="protein sequence ID" value="CAG6591332.1"/>
    <property type="molecule type" value="Transcribed_RNA"/>
</dbReference>
<accession>A0A8D8HSJ6</accession>
<evidence type="ECO:0000313" key="2">
    <source>
        <dbReference type="EMBL" id="CAG6539311.1"/>
    </source>
</evidence>
<sequence length="171" mass="18633">MGLTADGGVFPAGRQGAGSRHGHQSDVRPPQCDNREIAGRLYRLHCAPAVGNLGRPGASGRPGHPGHAGGEPRLLPELNTAVTARARRPRGKDSLPDDVRGGKRFGERRVESRREILKDKLAFTHHSSPLPINYFKKYKEIIKTAPIRTYTSMSANATTEASKLIIYSFVT</sequence>